<dbReference type="Proteomes" id="UP000076858">
    <property type="component" value="Unassembled WGS sequence"/>
</dbReference>
<gene>
    <name evidence="1" type="ORF">APZ42_007953</name>
</gene>
<organism evidence="1 2">
    <name type="scientific">Daphnia magna</name>
    <dbReference type="NCBI Taxonomy" id="35525"/>
    <lineage>
        <taxon>Eukaryota</taxon>
        <taxon>Metazoa</taxon>
        <taxon>Ecdysozoa</taxon>
        <taxon>Arthropoda</taxon>
        <taxon>Crustacea</taxon>
        <taxon>Branchiopoda</taxon>
        <taxon>Diplostraca</taxon>
        <taxon>Cladocera</taxon>
        <taxon>Anomopoda</taxon>
        <taxon>Daphniidae</taxon>
        <taxon>Daphnia</taxon>
    </lineage>
</organism>
<dbReference type="EMBL" id="LRGB01022064">
    <property type="protein sequence ID" value="KZR97266.1"/>
    <property type="molecule type" value="Genomic_DNA"/>
</dbReference>
<keyword evidence="2" id="KW-1185">Reference proteome</keyword>
<protein>
    <submittedName>
        <fullName evidence="1">Uncharacterized protein</fullName>
    </submittedName>
</protein>
<comment type="caution">
    <text evidence="1">The sequence shown here is derived from an EMBL/GenBank/DDBJ whole genome shotgun (WGS) entry which is preliminary data.</text>
</comment>
<dbReference type="AlphaFoldDB" id="A0A164EZ13"/>
<proteinExistence type="predicted"/>
<accession>A0A164EZ13</accession>
<evidence type="ECO:0000313" key="2">
    <source>
        <dbReference type="Proteomes" id="UP000076858"/>
    </source>
</evidence>
<name>A0A164EZ13_9CRUS</name>
<sequence>MAESNAKKERLMSIVTTLATQKTTQAVPQDEADDMIDSLELQTCIGDKTS</sequence>
<evidence type="ECO:0000313" key="1">
    <source>
        <dbReference type="EMBL" id="KZR97266.1"/>
    </source>
</evidence>
<reference evidence="1 2" key="1">
    <citation type="submission" date="2016-03" db="EMBL/GenBank/DDBJ databases">
        <title>EvidentialGene: Evidence-directed Construction of Genes on Genomes.</title>
        <authorList>
            <person name="Gilbert D.G."/>
            <person name="Choi J.-H."/>
            <person name="Mockaitis K."/>
            <person name="Colbourne J."/>
            <person name="Pfrender M."/>
        </authorList>
    </citation>
    <scope>NUCLEOTIDE SEQUENCE [LARGE SCALE GENOMIC DNA]</scope>
    <source>
        <strain evidence="1 2">Xinb3</strain>
        <tissue evidence="1">Complete organism</tissue>
    </source>
</reference>
<dbReference type="OrthoDB" id="7685730at2759"/>